<evidence type="ECO:0000313" key="4">
    <source>
        <dbReference type="EMBL" id="CDW76135.1"/>
    </source>
</evidence>
<reference evidence="4 5" key="1">
    <citation type="submission" date="2014-06" db="EMBL/GenBank/DDBJ databases">
        <authorList>
            <person name="Swart Estienne"/>
        </authorList>
    </citation>
    <scope>NUCLEOTIDE SEQUENCE [LARGE SCALE GENOMIC DNA]</scope>
    <source>
        <strain evidence="4 5">130c</strain>
    </source>
</reference>
<dbReference type="InterPro" id="IPR011021">
    <property type="entry name" value="Arrestin-like_N"/>
</dbReference>
<keyword evidence="5" id="KW-1185">Reference proteome</keyword>
<dbReference type="InterPro" id="IPR014752">
    <property type="entry name" value="Arrestin-like_C"/>
</dbReference>
<organism evidence="4 5">
    <name type="scientific">Stylonychia lemnae</name>
    <name type="common">Ciliate</name>
    <dbReference type="NCBI Taxonomy" id="5949"/>
    <lineage>
        <taxon>Eukaryota</taxon>
        <taxon>Sar</taxon>
        <taxon>Alveolata</taxon>
        <taxon>Ciliophora</taxon>
        <taxon>Intramacronucleata</taxon>
        <taxon>Spirotrichea</taxon>
        <taxon>Stichotrichia</taxon>
        <taxon>Sporadotrichida</taxon>
        <taxon>Oxytrichidae</taxon>
        <taxon>Stylonychinae</taxon>
        <taxon>Stylonychia</taxon>
    </lineage>
</organism>
<evidence type="ECO:0008006" key="6">
    <source>
        <dbReference type="Google" id="ProtNLM"/>
    </source>
</evidence>
<evidence type="ECO:0000313" key="5">
    <source>
        <dbReference type="Proteomes" id="UP000039865"/>
    </source>
</evidence>
<dbReference type="Pfam" id="PF02752">
    <property type="entry name" value="Arrestin_C"/>
    <property type="match status" value="1"/>
</dbReference>
<dbReference type="AlphaFoldDB" id="A0A078A1X9"/>
<evidence type="ECO:0000259" key="2">
    <source>
        <dbReference type="Pfam" id="PF00339"/>
    </source>
</evidence>
<gene>
    <name evidence="4" type="primary">Contig11218.g11978</name>
    <name evidence="4" type="ORF">STYLEM_5133</name>
</gene>
<feature type="domain" description="Arrestin C-terminal-like" evidence="3">
    <location>
        <begin position="185"/>
        <end position="341"/>
    </location>
</feature>
<dbReference type="InterPro" id="IPR050357">
    <property type="entry name" value="Arrestin_domain-protein"/>
</dbReference>
<dbReference type="PANTHER" id="PTHR11188">
    <property type="entry name" value="ARRESTIN DOMAIN CONTAINING PROTEIN"/>
    <property type="match status" value="1"/>
</dbReference>
<name>A0A078A1X9_STYLE</name>
<dbReference type="EMBL" id="CCKQ01004989">
    <property type="protein sequence ID" value="CDW76135.1"/>
    <property type="molecule type" value="Genomic_DNA"/>
</dbReference>
<dbReference type="OMA" id="GHYSFPF"/>
<protein>
    <recommendedName>
        <fullName evidence="6">Arrestin-like N-terminal domain-containing protein</fullName>
    </recommendedName>
</protein>
<dbReference type="InterPro" id="IPR011022">
    <property type="entry name" value="Arrestin_C-like"/>
</dbReference>
<dbReference type="Gene3D" id="2.60.40.640">
    <property type="match status" value="2"/>
</dbReference>
<dbReference type="Pfam" id="PF00339">
    <property type="entry name" value="Arrestin_N"/>
    <property type="match status" value="1"/>
</dbReference>
<evidence type="ECO:0000259" key="3">
    <source>
        <dbReference type="Pfam" id="PF02752"/>
    </source>
</evidence>
<dbReference type="InParanoid" id="A0A078A1X9"/>
<feature type="region of interest" description="Disordered" evidence="1">
    <location>
        <begin position="421"/>
        <end position="476"/>
    </location>
</feature>
<feature type="compositionally biased region" description="Low complexity" evidence="1">
    <location>
        <begin position="442"/>
        <end position="462"/>
    </location>
</feature>
<dbReference type="PANTHER" id="PTHR11188:SF17">
    <property type="entry name" value="FI21816P1"/>
    <property type="match status" value="1"/>
</dbReference>
<proteinExistence type="predicted"/>
<dbReference type="OrthoDB" id="289830at2759"/>
<dbReference type="SUPFAM" id="SSF81296">
    <property type="entry name" value="E set domains"/>
    <property type="match status" value="2"/>
</dbReference>
<feature type="compositionally biased region" description="Polar residues" evidence="1">
    <location>
        <begin position="463"/>
        <end position="476"/>
    </location>
</feature>
<sequence length="476" mass="54493">MGASDSRHNFQHGHLYVQLYKTTYNAGETMQGVVHLSLSQQFPTKVLQLEFSGYEKTFWITKERQGRSTVKKKHNGLKKLFSTRTNMFAFPQGTAQPGQYSFPFVFQIPLGCPSTFVFFGEHKSKMAVSYKVRAIMEERCDGTKAQFKPLMYKQKFIVRKIPDVLHPNKKIKLEKNISTFLFVKQGNSKAEVTFEKDVFVSGETARVTCDVDNTACEKDIEKVKVKLRRILNFKDQKNKTFSSNNFLSIAKYPGVKAGEKKLLNLELRITQNFEEIKNYGQLYVHKRKKALTREDNNIINYVLPTTMGEFVKCSYQLEVSFTHKGATLGSKIPSAKLQVLINAPYFELHSAPIPAPQNWNPQVYQPNLMQGGDFSVGMPVQQQIPMGYGAPIMDHQPEAFIQNGHMSARNPITSGQMQMSNGFEEQKRSQDDEKIQAKQAFEQHQNQIQKQEHQPQPLQKQNSDNQAYGFNPQDYS</sequence>
<dbReference type="InterPro" id="IPR014756">
    <property type="entry name" value="Ig_E-set"/>
</dbReference>
<feature type="compositionally biased region" description="Basic and acidic residues" evidence="1">
    <location>
        <begin position="424"/>
        <end position="436"/>
    </location>
</feature>
<feature type="domain" description="Arrestin-like N-terminal" evidence="2">
    <location>
        <begin position="21"/>
        <end position="139"/>
    </location>
</feature>
<evidence type="ECO:0000256" key="1">
    <source>
        <dbReference type="SAM" id="MobiDB-lite"/>
    </source>
</evidence>
<dbReference type="GO" id="GO:0005737">
    <property type="term" value="C:cytoplasm"/>
    <property type="evidence" value="ECO:0007669"/>
    <property type="project" value="TreeGrafter"/>
</dbReference>
<dbReference type="GO" id="GO:0015031">
    <property type="term" value="P:protein transport"/>
    <property type="evidence" value="ECO:0007669"/>
    <property type="project" value="TreeGrafter"/>
</dbReference>
<dbReference type="Proteomes" id="UP000039865">
    <property type="component" value="Unassembled WGS sequence"/>
</dbReference>
<accession>A0A078A1X9</accession>